<dbReference type="RefSeq" id="WP_262575646.1">
    <property type="nucleotide sequence ID" value="NZ_JAOQKJ010000014.1"/>
</dbReference>
<feature type="transmembrane region" description="Helical" evidence="1">
    <location>
        <begin position="42"/>
        <end position="61"/>
    </location>
</feature>
<dbReference type="Pfam" id="PF13347">
    <property type="entry name" value="MFS_2"/>
    <property type="match status" value="1"/>
</dbReference>
<feature type="transmembrane region" description="Helical" evidence="1">
    <location>
        <begin position="184"/>
        <end position="203"/>
    </location>
</feature>
<dbReference type="InterPro" id="IPR001927">
    <property type="entry name" value="Na/Gal_symport"/>
</dbReference>
<feature type="transmembrane region" description="Helical" evidence="1">
    <location>
        <begin position="382"/>
        <end position="402"/>
    </location>
</feature>
<keyword evidence="1" id="KW-0472">Membrane</keyword>
<evidence type="ECO:0000313" key="3">
    <source>
        <dbReference type="Proteomes" id="UP001652432"/>
    </source>
</evidence>
<dbReference type="Gene3D" id="1.20.1250.20">
    <property type="entry name" value="MFS general substrate transporter like domains"/>
    <property type="match status" value="2"/>
</dbReference>
<evidence type="ECO:0000256" key="1">
    <source>
        <dbReference type="SAM" id="Phobius"/>
    </source>
</evidence>
<feature type="transmembrane region" description="Helical" evidence="1">
    <location>
        <begin position="414"/>
        <end position="437"/>
    </location>
</feature>
<feature type="transmembrane region" description="Helical" evidence="1">
    <location>
        <begin position="328"/>
        <end position="347"/>
    </location>
</feature>
<dbReference type="PANTHER" id="PTHR11328:SF24">
    <property type="entry name" value="MAJOR FACILITATOR SUPERFAMILY (MFS) PROFILE DOMAIN-CONTAINING PROTEIN"/>
    <property type="match status" value="1"/>
</dbReference>
<dbReference type="PANTHER" id="PTHR11328">
    <property type="entry name" value="MAJOR FACILITATOR SUPERFAMILY DOMAIN-CONTAINING PROTEIN"/>
    <property type="match status" value="1"/>
</dbReference>
<protein>
    <submittedName>
        <fullName evidence="2">Glycoside-pentoside-hexuronide (GPH):cation symporter</fullName>
    </submittedName>
</protein>
<dbReference type="EMBL" id="JAOQKJ010000014">
    <property type="protein sequence ID" value="MCU6745620.1"/>
    <property type="molecule type" value="Genomic_DNA"/>
</dbReference>
<feature type="transmembrane region" description="Helical" evidence="1">
    <location>
        <begin position="304"/>
        <end position="322"/>
    </location>
</feature>
<feature type="transmembrane region" description="Helical" evidence="1">
    <location>
        <begin position="12"/>
        <end position="36"/>
    </location>
</feature>
<dbReference type="NCBIfam" id="TIGR00792">
    <property type="entry name" value="gph"/>
    <property type="match status" value="1"/>
</dbReference>
<feature type="transmembrane region" description="Helical" evidence="1">
    <location>
        <begin position="111"/>
        <end position="131"/>
    </location>
</feature>
<proteinExistence type="predicted"/>
<name>A0ABT2T5S0_9FIRM</name>
<dbReference type="SUPFAM" id="SSF103473">
    <property type="entry name" value="MFS general substrate transporter"/>
    <property type="match status" value="1"/>
</dbReference>
<sequence>MEREDKLTLAERFSFGIGELPGAANAIIGAFLMMFYTDNIGMAAGAVGTMFLISRIFDGISDLIAGNIVDRTKTKWGKARPWLLWLGIPIGLSVALLTWVPENASSTTQMIYAFLTYNLFMSILYTMVNVAKSALMALMTQNPIERAKLAKYSVLFGLGGSMIGCSVAFPLINALGGDISAWRGAFAIFGTITSIGVLLSFALSHEHIKSVEETVGTGVREKISFWTGLKLFVQNKYFIFTLITNFLINLSNNLNSGSQTYFYKYAMNNEMLTTSLNLFNLVPMVFSVMFLGEPCIRKWGKKKSLYIGATGQILSYAVRGLAAITGNIPLLTFGTVLAGITLGPIAVSNNTLPADAVDYGEYLTNKRIEGMGSSVLTCANKLSTGLAGAMVGWVLSLTGFVANAVQSASTNNAIAFLFAWGPAILLVLEMILVKCVYRYDEERPVVMDELQKRKEKTAL</sequence>
<feature type="transmembrane region" description="Helical" evidence="1">
    <location>
        <begin position="274"/>
        <end position="292"/>
    </location>
</feature>
<dbReference type="CDD" id="cd17332">
    <property type="entry name" value="MFS_MelB_like"/>
    <property type="match status" value="1"/>
</dbReference>
<keyword evidence="1" id="KW-0812">Transmembrane</keyword>
<dbReference type="Proteomes" id="UP001652432">
    <property type="component" value="Unassembled WGS sequence"/>
</dbReference>
<accession>A0ABT2T5S0</accession>
<gene>
    <name evidence="2" type="ORF">OCV77_14185</name>
</gene>
<dbReference type="InterPro" id="IPR039672">
    <property type="entry name" value="MFS_2"/>
</dbReference>
<organism evidence="2 3">
    <name type="scientific">Suilimivivens aceti</name>
    <dbReference type="NCBI Taxonomy" id="2981774"/>
    <lineage>
        <taxon>Bacteria</taxon>
        <taxon>Bacillati</taxon>
        <taxon>Bacillota</taxon>
        <taxon>Clostridia</taxon>
        <taxon>Lachnospirales</taxon>
        <taxon>Lachnospiraceae</taxon>
        <taxon>Suilimivivens</taxon>
    </lineage>
</organism>
<comment type="caution">
    <text evidence="2">The sequence shown here is derived from an EMBL/GenBank/DDBJ whole genome shotgun (WGS) entry which is preliminary data.</text>
</comment>
<evidence type="ECO:0000313" key="2">
    <source>
        <dbReference type="EMBL" id="MCU6745620.1"/>
    </source>
</evidence>
<keyword evidence="1" id="KW-1133">Transmembrane helix</keyword>
<feature type="transmembrane region" description="Helical" evidence="1">
    <location>
        <begin position="237"/>
        <end position="254"/>
    </location>
</feature>
<dbReference type="InterPro" id="IPR036259">
    <property type="entry name" value="MFS_trans_sf"/>
</dbReference>
<feature type="transmembrane region" description="Helical" evidence="1">
    <location>
        <begin position="82"/>
        <end position="99"/>
    </location>
</feature>
<reference evidence="2 3" key="1">
    <citation type="journal article" date="2021" name="ISME Commun">
        <title>Automated analysis of genomic sequences facilitates high-throughput and comprehensive description of bacteria.</title>
        <authorList>
            <person name="Hitch T.C.A."/>
        </authorList>
    </citation>
    <scope>NUCLEOTIDE SEQUENCE [LARGE SCALE GENOMIC DNA]</scope>
    <source>
        <strain evidence="2 3">Sanger_18</strain>
    </source>
</reference>
<feature type="transmembrane region" description="Helical" evidence="1">
    <location>
        <begin position="152"/>
        <end position="172"/>
    </location>
</feature>
<keyword evidence="3" id="KW-1185">Reference proteome</keyword>